<protein>
    <submittedName>
        <fullName evidence="4">Zn(2)-C6 fungal-type DNA-binding domain-containing protein</fullName>
    </submittedName>
</protein>
<keyword evidence="1" id="KW-0539">Nucleus</keyword>
<dbReference type="GO" id="GO:0000981">
    <property type="term" value="F:DNA-binding transcription factor activity, RNA polymerase II-specific"/>
    <property type="evidence" value="ECO:0007669"/>
    <property type="project" value="InterPro"/>
</dbReference>
<dbReference type="InterPro" id="IPR052400">
    <property type="entry name" value="Zn2-C6_fungal_TF"/>
</dbReference>
<reference evidence="4" key="1">
    <citation type="submission" date="2022-06" db="EMBL/GenBank/DDBJ databases">
        <title>Complete genome sequences of two strains of the flax pathogen Septoria linicola.</title>
        <authorList>
            <person name="Lapalu N."/>
            <person name="Simon A."/>
            <person name="Demenou B."/>
            <person name="Paumier D."/>
            <person name="Guillot M.-P."/>
            <person name="Gout L."/>
            <person name="Valade R."/>
        </authorList>
    </citation>
    <scope>NUCLEOTIDE SEQUENCE</scope>
    <source>
        <strain evidence="4">SE15195</strain>
    </source>
</reference>
<evidence type="ECO:0000313" key="5">
    <source>
        <dbReference type="Proteomes" id="UP001056384"/>
    </source>
</evidence>
<evidence type="ECO:0000313" key="4">
    <source>
        <dbReference type="EMBL" id="USW56134.1"/>
    </source>
</evidence>
<name>A0A9Q9AVD6_9PEZI</name>
<dbReference type="SMART" id="SM00066">
    <property type="entry name" value="GAL4"/>
    <property type="match status" value="1"/>
</dbReference>
<dbReference type="InterPro" id="IPR036864">
    <property type="entry name" value="Zn2-C6_fun-type_DNA-bd_sf"/>
</dbReference>
<sequence>MWPRLNHKKARTGCQRCKARKVKCDEGKPKCSACTRHNVLCEYIDPQPRRTDGGHSMTSLPGYTNAFPSNPNLTPALHAPAFANELRLELRLMRQWTVETCNTFAMDPEFWQKQATELGLEHRMILDAMFSLSALHIAWPSSPSELNGSVNMLSFDAPIRKEMILNAQKYLQRALEGHTAAMGGMNEENAGAVYTASVLLLYYSFFNLGEIAYDPTLPGYDHTFWTRLSGHTHFWCEKWSAMEGGEQAIKDWGVIFGRSQPQEAEELFSREQGKPFTELLKFAEEYEASSTDDKAVYQQSVAYLALVHKSINESQDPALLNCQRLVAMPSQLGRRFTELLEHRQPRALLILAHVFATTKLLSAQVPWLRGIAERQVPPIQQHIPPAWQGMLKWPMETTFGPQPTNDNIESANEQSLRDILQYQAEEAGQETSAAPS</sequence>
<accession>A0A9Q9AVD6</accession>
<organism evidence="4 5">
    <name type="scientific">Septoria linicola</name>
    <dbReference type="NCBI Taxonomy" id="215465"/>
    <lineage>
        <taxon>Eukaryota</taxon>
        <taxon>Fungi</taxon>
        <taxon>Dikarya</taxon>
        <taxon>Ascomycota</taxon>
        <taxon>Pezizomycotina</taxon>
        <taxon>Dothideomycetes</taxon>
        <taxon>Dothideomycetidae</taxon>
        <taxon>Mycosphaerellales</taxon>
        <taxon>Mycosphaerellaceae</taxon>
        <taxon>Septoria</taxon>
    </lineage>
</organism>
<evidence type="ECO:0000256" key="2">
    <source>
        <dbReference type="SAM" id="MobiDB-lite"/>
    </source>
</evidence>
<dbReference type="Pfam" id="PF00172">
    <property type="entry name" value="Zn_clus"/>
    <property type="match status" value="1"/>
</dbReference>
<dbReference type="InterPro" id="IPR001138">
    <property type="entry name" value="Zn2Cys6_DnaBD"/>
</dbReference>
<dbReference type="GO" id="GO:0008270">
    <property type="term" value="F:zinc ion binding"/>
    <property type="evidence" value="ECO:0007669"/>
    <property type="project" value="InterPro"/>
</dbReference>
<evidence type="ECO:0000256" key="1">
    <source>
        <dbReference type="ARBA" id="ARBA00023242"/>
    </source>
</evidence>
<dbReference type="PROSITE" id="PS00463">
    <property type="entry name" value="ZN2_CY6_FUNGAL_1"/>
    <property type="match status" value="1"/>
</dbReference>
<keyword evidence="5" id="KW-1185">Reference proteome</keyword>
<dbReference type="GO" id="GO:0003677">
    <property type="term" value="F:DNA binding"/>
    <property type="evidence" value="ECO:0007669"/>
    <property type="project" value="UniProtKB-KW"/>
</dbReference>
<dbReference type="PANTHER" id="PTHR47657">
    <property type="entry name" value="STEROL REGULATORY ELEMENT-BINDING PROTEIN ECM22"/>
    <property type="match status" value="1"/>
</dbReference>
<proteinExistence type="predicted"/>
<dbReference type="EMBL" id="CP099425">
    <property type="protein sequence ID" value="USW56134.1"/>
    <property type="molecule type" value="Genomic_DNA"/>
</dbReference>
<feature type="compositionally biased region" description="Polar residues" evidence="2">
    <location>
        <begin position="399"/>
        <end position="414"/>
    </location>
</feature>
<feature type="domain" description="Zn(2)-C6 fungal-type" evidence="3">
    <location>
        <begin position="13"/>
        <end position="43"/>
    </location>
</feature>
<gene>
    <name evidence="4" type="ORF">Slin15195_G094530</name>
</gene>
<dbReference type="Proteomes" id="UP001056384">
    <property type="component" value="Chromosome 8"/>
</dbReference>
<feature type="region of interest" description="Disordered" evidence="2">
    <location>
        <begin position="396"/>
        <end position="415"/>
    </location>
</feature>
<keyword evidence="4" id="KW-0238">DNA-binding</keyword>
<dbReference type="SUPFAM" id="SSF57701">
    <property type="entry name" value="Zn2/Cys6 DNA-binding domain"/>
    <property type="match status" value="1"/>
</dbReference>
<dbReference type="PROSITE" id="PS50048">
    <property type="entry name" value="ZN2_CY6_FUNGAL_2"/>
    <property type="match status" value="1"/>
</dbReference>
<dbReference type="Gene3D" id="4.10.240.10">
    <property type="entry name" value="Zn(2)-C6 fungal-type DNA-binding domain"/>
    <property type="match status" value="1"/>
</dbReference>
<evidence type="ECO:0000259" key="3">
    <source>
        <dbReference type="PROSITE" id="PS50048"/>
    </source>
</evidence>
<dbReference type="AlphaFoldDB" id="A0A9Q9AVD6"/>
<dbReference type="CDD" id="cd00067">
    <property type="entry name" value="GAL4"/>
    <property type="match status" value="1"/>
</dbReference>
<dbReference type="PANTHER" id="PTHR47657:SF14">
    <property type="entry name" value="ZN(2)-C6 FUNGAL-TYPE DOMAIN-CONTAINING PROTEIN"/>
    <property type="match status" value="1"/>
</dbReference>